<dbReference type="InterPro" id="IPR046432">
    <property type="entry name" value="TASOR"/>
</dbReference>
<sequence length="1823" mass="201604">MESGNGGASSKGVLIPVSESSLVFLNNILAPVKSAYLYEESKQSFRYTSAALVKNPVLEEKYNAFRANRRDVGYSEEDLEESYGFLLFDDVNKANALGETGVLIGNSTCTTLGDPSNGVYISMYSDCLDLNRWYHGKSGYIAIIRLTKGRVKKVLENYTQNLTAPTVGFDCHVSEQLPSVSSKTSSFLAFERTQYYMYELLNDDSNVTTQSPSAACPFAIVSFSYTDTKATLVAPQEKSEEKKLVCYYFPWRGQLQIDTLFYDVGLRSTAGALIPVELPSVVKISRAISMLDLRQLLPKAVFETCFSGEVFLDGLYYTLCELVSTGTVETQSLSLLLREIKEKDLALTIQLHSGGFLILLHSSHFLTYDDTGSNATEVLQGMFVFPASHVIQRDTKCGHQKTAMSSELLRVLPVLSYAEGEVEKTPIDPGEELCEVLSQHMQSYAALINPGLALSPSREVSIFPDQYDVPDAHKHFYTSPEWTNRAWQSFRTYLNKPVSFQMLVSKASEILAAGQERIEDLDDDVYICLSSPEEAPANPVSMESEDQLTGQRSPVNVETPVDSCITNAEAQVDLTTVPQNVVAEDLQAGDATKDTGKFDLTVLIKTDDMGAKDLPSPSTSDDLPAELIVSITSAERTVTNESLSIISTVSATEHKDFQLSCYSTAKLQTAGVNSLNDETVTTKKVLDCPEVTNLTKSKRRRLRRGHFKGRKKVSKTCVETPSLQIPVEDDNFKSQKEGQAKESSGHPQLSNPSDIDRREVQQKCKLRKRSSKNETVGSASVGLAVPEEKETDPGQQSLESTILMELEACPLRRKTERWDLKPVISECGRILVPHGSVDIADQIKSLKDKLQSTKDEQCPGEMLVDDSANANDTVEMEQESSTASETAVDKTEATTSKDGGNYLQSVVDNDVNPEHNILRVSDDGNGSLTLNQESSEHSSKTAATPPSEAVKEKFTNTLSPEKIATKGALLLSKLKSVLLRGKRKTDLLVSEKITADVAQDTEPCLKKGKVETHTMMLKSNYTITSVQDTNVHVKEVSNMLSVDPLFAFALGLTPKETPDKIQKTKDTQQGTDSSETQEQTILDKQPQIVPRPPSIFPRRGRIKMLKKHQGISTEYVKKKWWLHFQTPACYASDKLKNKESTRDNSVTKTVKEKMNSACSSTDALNLLADLALSVSNDQVPPQPDPALERKPEKNLKKCDLTKDVTSTEQESVLHALLRQPAVRPMQPLESLSTSHLGGINELVGLLSKEHAYSLPPSSSLLLGLPGTPFQVSPLSGSTRLLHHHQTKYGDGIKTLHPSVSQKVRSEQNHMTPENLKKHIMRRRKFRHSRTFVNNDESIQVTKQWKENYDFDLDSKFTNDSKDRTIVRALHGSWDFSMQDTSEEVRLIVHMWIGLFYSRSTARFFNVDSYPCSEESDSLEMSSGILSTTAQSELKANSFALLPSVTATANPSISKALDLTKKDDSVLDQGSVILDLSLKNSNAKIVTAEPQVNRKKTFVCGNLKETSDTLNTLKSSVGLQEAITIQCYKKMVQSTEIINELNDLKRTYENERTCTPSQKAGSLEHTAVQACKDDGTFLLIQEEMKKVSLQPEIYQISSGIGHILHGCNHEKIDMKDGIENLEATEMSLLQKHGRDSSKSVTDIEVDSNKDTGDMVHTVKHDEIELKEKPCQEGNVEPSPKVIHTDDDSKEELGIVCNGSLLEDEKQSSGVEPITVSLGKAENVKDVDCCTVHNGKVIEDPCGKENGLDEKDRCVSPVDLVNKDCITECNHKPPLDEQPPEANNEEVACHDLHFRKPFANGSPLIGGKCHFRKISSSAIRNGAFV</sequence>
<dbReference type="GeneID" id="115010017"/>
<dbReference type="OrthoDB" id="5960959at2759"/>
<evidence type="ECO:0000313" key="3">
    <source>
        <dbReference type="Proteomes" id="UP000504630"/>
    </source>
</evidence>
<feature type="region of interest" description="Disordered" evidence="1">
    <location>
        <begin position="534"/>
        <end position="553"/>
    </location>
</feature>
<feature type="region of interest" description="Disordered" evidence="1">
    <location>
        <begin position="872"/>
        <end position="951"/>
    </location>
</feature>
<dbReference type="KEGG" id="cgob:115010017"/>
<feature type="compositionally biased region" description="Basic residues" evidence="1">
    <location>
        <begin position="697"/>
        <end position="714"/>
    </location>
</feature>
<evidence type="ECO:0000256" key="1">
    <source>
        <dbReference type="SAM" id="MobiDB-lite"/>
    </source>
</evidence>
<accession>A0A6J2PY72</accession>
<feature type="domain" description="TASOR pseudo-PARP" evidence="2">
    <location>
        <begin position="73"/>
        <end position="217"/>
    </location>
</feature>
<proteinExistence type="predicted"/>
<organism evidence="3 4">
    <name type="scientific">Cottoperca gobio</name>
    <name type="common">Frogmouth</name>
    <name type="synonym">Aphritis gobio</name>
    <dbReference type="NCBI Taxonomy" id="56716"/>
    <lineage>
        <taxon>Eukaryota</taxon>
        <taxon>Metazoa</taxon>
        <taxon>Chordata</taxon>
        <taxon>Craniata</taxon>
        <taxon>Vertebrata</taxon>
        <taxon>Euteleostomi</taxon>
        <taxon>Actinopterygii</taxon>
        <taxon>Neopterygii</taxon>
        <taxon>Teleostei</taxon>
        <taxon>Neoteleostei</taxon>
        <taxon>Acanthomorphata</taxon>
        <taxon>Eupercaria</taxon>
        <taxon>Perciformes</taxon>
        <taxon>Notothenioidei</taxon>
        <taxon>Bovichtidae</taxon>
        <taxon>Cottoperca</taxon>
    </lineage>
</organism>
<dbReference type="CTD" id="54906"/>
<feature type="compositionally biased region" description="Basic and acidic residues" evidence="1">
    <location>
        <begin position="730"/>
        <end position="744"/>
    </location>
</feature>
<dbReference type="PANTHER" id="PTHR16207">
    <property type="entry name" value="SET DOMAIN-CONTAINING PROTEIN"/>
    <property type="match status" value="1"/>
</dbReference>
<keyword evidence="3" id="KW-1185">Reference proteome</keyword>
<name>A0A6J2PY72_COTGO</name>
<dbReference type="Proteomes" id="UP000504630">
    <property type="component" value="Chromosome 6"/>
</dbReference>
<evidence type="ECO:0000313" key="4">
    <source>
        <dbReference type="RefSeq" id="XP_029290246.1"/>
    </source>
</evidence>
<dbReference type="InParanoid" id="A0A6J2PY72"/>
<feature type="compositionally biased region" description="Basic and acidic residues" evidence="1">
    <location>
        <begin position="1057"/>
        <end position="1066"/>
    </location>
</feature>
<evidence type="ECO:0000259" key="2">
    <source>
        <dbReference type="Pfam" id="PF12509"/>
    </source>
</evidence>
<feature type="compositionally biased region" description="Polar residues" evidence="1">
    <location>
        <begin position="924"/>
        <end position="933"/>
    </location>
</feature>
<feature type="compositionally biased region" description="Polar residues" evidence="1">
    <location>
        <begin position="1067"/>
        <end position="1081"/>
    </location>
</feature>
<feature type="compositionally biased region" description="Polar residues" evidence="1">
    <location>
        <begin position="893"/>
        <end position="907"/>
    </location>
</feature>
<dbReference type="RefSeq" id="XP_029290246.1">
    <property type="nucleotide sequence ID" value="XM_029434386.1"/>
</dbReference>
<dbReference type="Pfam" id="PF12509">
    <property type="entry name" value="DUF3715"/>
    <property type="match status" value="1"/>
</dbReference>
<protein>
    <submittedName>
        <fullName evidence="4">Uncharacterized protein tasor2 isoform X1</fullName>
    </submittedName>
</protein>
<gene>
    <name evidence="4" type="primary">tasor2</name>
</gene>
<dbReference type="GO" id="GO:0045814">
    <property type="term" value="P:negative regulation of gene expression, epigenetic"/>
    <property type="evidence" value="ECO:0007669"/>
    <property type="project" value="InterPro"/>
</dbReference>
<feature type="region of interest" description="Disordered" evidence="1">
    <location>
        <begin position="1057"/>
        <end position="1081"/>
    </location>
</feature>
<dbReference type="PANTHER" id="PTHR16207:SF10">
    <property type="entry name" value="PROTEIN TASOR 2"/>
    <property type="match status" value="1"/>
</dbReference>
<feature type="region of interest" description="Disordered" evidence="1">
    <location>
        <begin position="697"/>
        <end position="797"/>
    </location>
</feature>
<dbReference type="GO" id="GO:0005654">
    <property type="term" value="C:nucleoplasm"/>
    <property type="evidence" value="ECO:0007669"/>
    <property type="project" value="TreeGrafter"/>
</dbReference>
<feature type="compositionally biased region" description="Basic and acidic residues" evidence="1">
    <location>
        <begin position="912"/>
        <end position="922"/>
    </location>
</feature>
<dbReference type="InterPro" id="IPR022188">
    <property type="entry name" value="TASOR_DUF3715"/>
</dbReference>
<reference evidence="4" key="1">
    <citation type="submission" date="2025-08" db="UniProtKB">
        <authorList>
            <consortium name="RefSeq"/>
        </authorList>
    </citation>
    <scope>IDENTIFICATION</scope>
</reference>